<accession>A0ABU7H2N8</accession>
<comment type="caution">
    <text evidence="1">The sequence shown here is derived from an EMBL/GenBank/DDBJ whole genome shotgun (WGS) entry which is preliminary data.</text>
</comment>
<sequence>MWLTLVNNNIAVSSIYKEIIPSLKGIFIHEFNFITGPVFSILLKFDLSELPIDIPAEWNETDYNTVQLQMEFYEIKLDTFDLNPSNYKNGHLLIENLFDHKLITYIDSAGSLVFRFTCSEIFVKSLSGYLNK</sequence>
<organism evidence="1 2">
    <name type="scientific">Pedobacter flavus</name>
    <dbReference type="NCBI Taxonomy" id="3113906"/>
    <lineage>
        <taxon>Bacteria</taxon>
        <taxon>Pseudomonadati</taxon>
        <taxon>Bacteroidota</taxon>
        <taxon>Sphingobacteriia</taxon>
        <taxon>Sphingobacteriales</taxon>
        <taxon>Sphingobacteriaceae</taxon>
        <taxon>Pedobacter</taxon>
    </lineage>
</organism>
<dbReference type="EMBL" id="JAZDQU010000002">
    <property type="protein sequence ID" value="MEE1885598.1"/>
    <property type="molecule type" value="Genomic_DNA"/>
</dbReference>
<proteinExistence type="predicted"/>
<gene>
    <name evidence="1" type="ORF">VRU49_09235</name>
</gene>
<protein>
    <submittedName>
        <fullName evidence="1">Imm50 family immunity protein</fullName>
    </submittedName>
</protein>
<evidence type="ECO:0000313" key="2">
    <source>
        <dbReference type="Proteomes" id="UP001337681"/>
    </source>
</evidence>
<dbReference type="RefSeq" id="WP_330146493.1">
    <property type="nucleotide sequence ID" value="NZ_JAZDQU010000002.1"/>
</dbReference>
<reference evidence="1 2" key="1">
    <citation type="submission" date="2024-01" db="EMBL/GenBank/DDBJ databases">
        <title>Pedobacter sp. nov., isolated from oil-contaminated soil.</title>
        <authorList>
            <person name="Le N.T.T."/>
        </authorList>
    </citation>
    <scope>NUCLEOTIDE SEQUENCE [LARGE SCALE GENOMIC DNA]</scope>
    <source>
        <strain evidence="1 2">VNH31</strain>
    </source>
</reference>
<keyword evidence="2" id="KW-1185">Reference proteome</keyword>
<dbReference type="Pfam" id="PF15594">
    <property type="entry name" value="Imm50"/>
    <property type="match status" value="1"/>
</dbReference>
<name>A0ABU7H2N8_9SPHI</name>
<evidence type="ECO:0000313" key="1">
    <source>
        <dbReference type="EMBL" id="MEE1885598.1"/>
    </source>
</evidence>
<dbReference type="Proteomes" id="UP001337681">
    <property type="component" value="Unassembled WGS sequence"/>
</dbReference>
<dbReference type="InterPro" id="IPR028957">
    <property type="entry name" value="Imm50"/>
</dbReference>